<evidence type="ECO:0000313" key="2">
    <source>
        <dbReference type="Proteomes" id="UP000694892"/>
    </source>
</evidence>
<evidence type="ECO:0000313" key="1">
    <source>
        <dbReference type="EMBL" id="OCT70656.1"/>
    </source>
</evidence>
<dbReference type="EMBL" id="CM004479">
    <property type="protein sequence ID" value="OCT70656.1"/>
    <property type="molecule type" value="Genomic_DNA"/>
</dbReference>
<dbReference type="Proteomes" id="UP000694892">
    <property type="component" value="Chromosome 7S"/>
</dbReference>
<proteinExistence type="predicted"/>
<organism evidence="1 2">
    <name type="scientific">Xenopus laevis</name>
    <name type="common">African clawed frog</name>
    <dbReference type="NCBI Taxonomy" id="8355"/>
    <lineage>
        <taxon>Eukaryota</taxon>
        <taxon>Metazoa</taxon>
        <taxon>Chordata</taxon>
        <taxon>Craniata</taxon>
        <taxon>Vertebrata</taxon>
        <taxon>Euteleostomi</taxon>
        <taxon>Amphibia</taxon>
        <taxon>Batrachia</taxon>
        <taxon>Anura</taxon>
        <taxon>Pipoidea</taxon>
        <taxon>Pipidae</taxon>
        <taxon>Xenopodinae</taxon>
        <taxon>Xenopus</taxon>
        <taxon>Xenopus</taxon>
    </lineage>
</organism>
<protein>
    <submittedName>
        <fullName evidence="1">Uncharacterized protein</fullName>
    </submittedName>
</protein>
<accession>A0A974CDI9</accession>
<name>A0A974CDI9_XENLA</name>
<dbReference type="AlphaFoldDB" id="A0A974CDI9"/>
<reference evidence="2" key="1">
    <citation type="journal article" date="2016" name="Nature">
        <title>Genome evolution in the allotetraploid frog Xenopus laevis.</title>
        <authorList>
            <person name="Session A.M."/>
            <person name="Uno Y."/>
            <person name="Kwon T."/>
            <person name="Chapman J.A."/>
            <person name="Toyoda A."/>
            <person name="Takahashi S."/>
            <person name="Fukui A."/>
            <person name="Hikosaka A."/>
            <person name="Suzuki A."/>
            <person name="Kondo M."/>
            <person name="van Heeringen S.J."/>
            <person name="Quigley I."/>
            <person name="Heinz S."/>
            <person name="Ogino H."/>
            <person name="Ochi H."/>
            <person name="Hellsten U."/>
            <person name="Lyons J.B."/>
            <person name="Simakov O."/>
            <person name="Putnam N."/>
            <person name="Stites J."/>
            <person name="Kuroki Y."/>
            <person name="Tanaka T."/>
            <person name="Michiue T."/>
            <person name="Watanabe M."/>
            <person name="Bogdanovic O."/>
            <person name="Lister R."/>
            <person name="Georgiou G."/>
            <person name="Paranjpe S.S."/>
            <person name="van Kruijsbergen I."/>
            <person name="Shu S."/>
            <person name="Carlson J."/>
            <person name="Kinoshita T."/>
            <person name="Ohta Y."/>
            <person name="Mawaribuchi S."/>
            <person name="Jenkins J."/>
            <person name="Grimwood J."/>
            <person name="Schmutz J."/>
            <person name="Mitros T."/>
            <person name="Mozaffari S.V."/>
            <person name="Suzuki Y."/>
            <person name="Haramoto Y."/>
            <person name="Yamamoto T.S."/>
            <person name="Takagi C."/>
            <person name="Heald R."/>
            <person name="Miller K."/>
            <person name="Haudenschild C."/>
            <person name="Kitzman J."/>
            <person name="Nakayama T."/>
            <person name="Izutsu Y."/>
            <person name="Robert J."/>
            <person name="Fortriede J."/>
            <person name="Burns K."/>
            <person name="Lotay V."/>
            <person name="Karimi K."/>
            <person name="Yasuoka Y."/>
            <person name="Dichmann D.S."/>
            <person name="Flajnik M.F."/>
            <person name="Houston D.W."/>
            <person name="Shendure J."/>
            <person name="DuPasquier L."/>
            <person name="Vize P.D."/>
            <person name="Zorn A.M."/>
            <person name="Ito M."/>
            <person name="Marcotte E.M."/>
            <person name="Wallingford J.B."/>
            <person name="Ito Y."/>
            <person name="Asashima M."/>
            <person name="Ueno N."/>
            <person name="Matsuda Y."/>
            <person name="Veenstra G.J."/>
            <person name="Fujiyama A."/>
            <person name="Harland R.M."/>
            <person name="Taira M."/>
            <person name="Rokhsar D.S."/>
        </authorList>
    </citation>
    <scope>NUCLEOTIDE SEQUENCE [LARGE SCALE GENOMIC DNA]</scope>
    <source>
        <strain evidence="2">J</strain>
    </source>
</reference>
<sequence>MLTPSAYQTQKFKYVAYSAIRPNLYVMVNKSKTTARCRTLTAGLTKVNNDFTRKLYIIIAAPYLIKAVLNL</sequence>
<gene>
    <name evidence="1" type="ORF">XELAEV_18037579mg</name>
</gene>